<protein>
    <submittedName>
        <fullName evidence="2">Uncharacterized protein</fullName>
    </submittedName>
</protein>
<accession>A0A392US90</accession>
<dbReference type="Proteomes" id="UP000265520">
    <property type="component" value="Unassembled WGS sequence"/>
</dbReference>
<evidence type="ECO:0000256" key="1">
    <source>
        <dbReference type="SAM" id="MobiDB-lite"/>
    </source>
</evidence>
<dbReference type="AlphaFoldDB" id="A0A392US90"/>
<evidence type="ECO:0000313" key="2">
    <source>
        <dbReference type="EMBL" id="MCI75366.1"/>
    </source>
</evidence>
<name>A0A392US90_9FABA</name>
<feature type="non-terminal residue" evidence="2">
    <location>
        <position position="1"/>
    </location>
</feature>
<sequence length="38" mass="3856">SAAPHAQAPHAAPHAQGPRLDAAPPDAVESLHVRARNA</sequence>
<comment type="caution">
    <text evidence="2">The sequence shown here is derived from an EMBL/GenBank/DDBJ whole genome shotgun (WGS) entry which is preliminary data.</text>
</comment>
<feature type="compositionally biased region" description="Low complexity" evidence="1">
    <location>
        <begin position="1"/>
        <end position="16"/>
    </location>
</feature>
<dbReference type="EMBL" id="LXQA010881221">
    <property type="protein sequence ID" value="MCI75366.1"/>
    <property type="molecule type" value="Genomic_DNA"/>
</dbReference>
<organism evidence="2 3">
    <name type="scientific">Trifolium medium</name>
    <dbReference type="NCBI Taxonomy" id="97028"/>
    <lineage>
        <taxon>Eukaryota</taxon>
        <taxon>Viridiplantae</taxon>
        <taxon>Streptophyta</taxon>
        <taxon>Embryophyta</taxon>
        <taxon>Tracheophyta</taxon>
        <taxon>Spermatophyta</taxon>
        <taxon>Magnoliopsida</taxon>
        <taxon>eudicotyledons</taxon>
        <taxon>Gunneridae</taxon>
        <taxon>Pentapetalae</taxon>
        <taxon>rosids</taxon>
        <taxon>fabids</taxon>
        <taxon>Fabales</taxon>
        <taxon>Fabaceae</taxon>
        <taxon>Papilionoideae</taxon>
        <taxon>50 kb inversion clade</taxon>
        <taxon>NPAAA clade</taxon>
        <taxon>Hologalegina</taxon>
        <taxon>IRL clade</taxon>
        <taxon>Trifolieae</taxon>
        <taxon>Trifolium</taxon>
    </lineage>
</organism>
<reference evidence="2 3" key="1">
    <citation type="journal article" date="2018" name="Front. Plant Sci.">
        <title>Red Clover (Trifolium pratense) and Zigzag Clover (T. medium) - A Picture of Genomic Similarities and Differences.</title>
        <authorList>
            <person name="Dluhosova J."/>
            <person name="Istvanek J."/>
            <person name="Nedelnik J."/>
            <person name="Repkova J."/>
        </authorList>
    </citation>
    <scope>NUCLEOTIDE SEQUENCE [LARGE SCALE GENOMIC DNA]</scope>
    <source>
        <strain evidence="3">cv. 10/8</strain>
        <tissue evidence="2">Leaf</tissue>
    </source>
</reference>
<keyword evidence="3" id="KW-1185">Reference proteome</keyword>
<feature type="region of interest" description="Disordered" evidence="1">
    <location>
        <begin position="1"/>
        <end position="38"/>
    </location>
</feature>
<evidence type="ECO:0000313" key="3">
    <source>
        <dbReference type="Proteomes" id="UP000265520"/>
    </source>
</evidence>
<proteinExistence type="predicted"/>